<dbReference type="AlphaFoldDB" id="A0A9R1U1H1"/>
<evidence type="ECO:0000256" key="4">
    <source>
        <dbReference type="ARBA" id="ARBA00004406"/>
    </source>
</evidence>
<dbReference type="GO" id="GO:0005506">
    <property type="term" value="F:iron ion binding"/>
    <property type="evidence" value="ECO:0007669"/>
    <property type="project" value="InterPro"/>
</dbReference>
<protein>
    <submittedName>
        <fullName evidence="17">Cytochrome P450 4C1-like isoform X1</fullName>
    </submittedName>
</protein>
<evidence type="ECO:0000256" key="6">
    <source>
        <dbReference type="ARBA" id="ARBA00022617"/>
    </source>
</evidence>
<dbReference type="OrthoDB" id="1470350at2759"/>
<name>A0A9R1U1H1_9HYME</name>
<evidence type="ECO:0000256" key="1">
    <source>
        <dbReference type="ARBA" id="ARBA00001971"/>
    </source>
</evidence>
<dbReference type="GO" id="GO:0016705">
    <property type="term" value="F:oxidoreductase activity, acting on paired donors, with incorporation or reduction of molecular oxygen"/>
    <property type="evidence" value="ECO:0007669"/>
    <property type="project" value="InterPro"/>
</dbReference>
<comment type="similarity">
    <text evidence="5 15">Belongs to the cytochrome P450 family.</text>
</comment>
<evidence type="ECO:0000256" key="10">
    <source>
        <dbReference type="ARBA" id="ARBA00023002"/>
    </source>
</evidence>
<dbReference type="GO" id="GO:0004497">
    <property type="term" value="F:monooxygenase activity"/>
    <property type="evidence" value="ECO:0007669"/>
    <property type="project" value="UniProtKB-KW"/>
</dbReference>
<comment type="cofactor">
    <cofactor evidence="1 14">
        <name>heme</name>
        <dbReference type="ChEBI" id="CHEBI:30413"/>
    </cofactor>
</comment>
<keyword evidence="11 14" id="KW-0408">Iron</keyword>
<dbReference type="PRINTS" id="PR00385">
    <property type="entry name" value="P450"/>
</dbReference>
<dbReference type="PANTHER" id="PTHR24291:SF189">
    <property type="entry name" value="CYTOCHROME P450 4C3-RELATED"/>
    <property type="match status" value="1"/>
</dbReference>
<dbReference type="PANTHER" id="PTHR24291">
    <property type="entry name" value="CYTOCHROME P450 FAMILY 4"/>
    <property type="match status" value="1"/>
</dbReference>
<sequence length="534" mass="61867">MAALILLAIAFILLLIPRIFKWTKFLIERRRINKVISVIPGPPSSTPIGNTLDFIVSPVELWKTLRRFHREYYPIYKITTPRWVAVCLSHPDDAELLLSSQKHISKAAIYQFLHSWFGTGLLTSTGQKWQTRRKILTPAFHFNILREFVEVFDLEGHRMVENLRSIGGETTVDLVSFAAKYTLNTICGIFILFSLRIRETKFSSETAMGTSLVRMEASSDNFQKTYRNAVQTLGHILLHRLLRPWLHSDFIFSLTKSGKIHDKCLNIIRGFSKKIIRERQQYHEETNNVLLKQLQQDDSVLNINFEKSKKRLAMLDLLIAAMKTHQNIDEDGIWEEVDTFMFEGHDTTAMGITFTLLLLAEHKDSQEMARNEVDAVMRDCDGKMGIHEMPQLPYLERCIKEALRLYPSVPFISRSLDDDLHLKNFTIPAGAMAHLYIYDLHRDANFWPDPERFDPDRFLPENSIGRHPYQYIPFSAGPRNCIGQKFALMELKTLIGHLLYNFYLEPVDLAHQIQMLPDLVLRPQGAARVKFIPR</sequence>
<comment type="function">
    <text evidence="2">May be involved in the metabolism of insect hormones and in the breakdown of synthetic insecticides.</text>
</comment>
<dbReference type="InterPro" id="IPR001128">
    <property type="entry name" value="Cyt_P450"/>
</dbReference>
<evidence type="ECO:0000256" key="9">
    <source>
        <dbReference type="ARBA" id="ARBA00022848"/>
    </source>
</evidence>
<evidence type="ECO:0000256" key="3">
    <source>
        <dbReference type="ARBA" id="ARBA00004174"/>
    </source>
</evidence>
<dbReference type="InterPro" id="IPR036396">
    <property type="entry name" value="Cyt_P450_sf"/>
</dbReference>
<dbReference type="GeneID" id="105268040"/>
<evidence type="ECO:0000256" key="2">
    <source>
        <dbReference type="ARBA" id="ARBA00003690"/>
    </source>
</evidence>
<keyword evidence="8" id="KW-0256">Endoplasmic reticulum</keyword>
<comment type="subcellular location">
    <subcellularLocation>
        <location evidence="4">Endoplasmic reticulum membrane</location>
        <topology evidence="4">Peripheral membrane protein</topology>
    </subcellularLocation>
    <subcellularLocation>
        <location evidence="3">Microsome membrane</location>
        <topology evidence="3">Peripheral membrane protein</topology>
    </subcellularLocation>
</comment>
<evidence type="ECO:0000256" key="13">
    <source>
        <dbReference type="ARBA" id="ARBA00023136"/>
    </source>
</evidence>
<evidence type="ECO:0000256" key="7">
    <source>
        <dbReference type="ARBA" id="ARBA00022723"/>
    </source>
</evidence>
<reference evidence="17" key="1">
    <citation type="submission" date="2025-08" db="UniProtKB">
        <authorList>
            <consortium name="RefSeq"/>
        </authorList>
    </citation>
    <scope>IDENTIFICATION</scope>
    <source>
        <strain evidence="17">USDA-PBARC FA_bdor</strain>
        <tissue evidence="17">Whole organism</tissue>
    </source>
</reference>
<dbReference type="RefSeq" id="XP_011305591.1">
    <property type="nucleotide sequence ID" value="XM_011307289.1"/>
</dbReference>
<dbReference type="KEGG" id="fas:105268040"/>
<keyword evidence="16" id="KW-1185">Reference proteome</keyword>
<evidence type="ECO:0000256" key="15">
    <source>
        <dbReference type="RuleBase" id="RU000461"/>
    </source>
</evidence>
<keyword evidence="13" id="KW-0472">Membrane</keyword>
<evidence type="ECO:0000256" key="11">
    <source>
        <dbReference type="ARBA" id="ARBA00023004"/>
    </source>
</evidence>
<keyword evidence="12 15" id="KW-0503">Monooxygenase</keyword>
<keyword evidence="6 14" id="KW-0349">Heme</keyword>
<accession>A0A9R1U1H1</accession>
<dbReference type="SUPFAM" id="SSF48264">
    <property type="entry name" value="Cytochrome P450"/>
    <property type="match status" value="1"/>
</dbReference>
<dbReference type="InterPro" id="IPR002403">
    <property type="entry name" value="Cyt_P450_E_grp-IV"/>
</dbReference>
<dbReference type="GO" id="GO:0005789">
    <property type="term" value="C:endoplasmic reticulum membrane"/>
    <property type="evidence" value="ECO:0007669"/>
    <property type="project" value="UniProtKB-SubCell"/>
</dbReference>
<dbReference type="InterPro" id="IPR050196">
    <property type="entry name" value="Cytochrome_P450_Monoox"/>
</dbReference>
<gene>
    <name evidence="17" type="primary">LOC105268040</name>
</gene>
<proteinExistence type="inferred from homology"/>
<dbReference type="GO" id="GO:0020037">
    <property type="term" value="F:heme binding"/>
    <property type="evidence" value="ECO:0007669"/>
    <property type="project" value="InterPro"/>
</dbReference>
<evidence type="ECO:0000313" key="16">
    <source>
        <dbReference type="Proteomes" id="UP000694866"/>
    </source>
</evidence>
<evidence type="ECO:0000313" key="17">
    <source>
        <dbReference type="RefSeq" id="XP_011305591.1"/>
    </source>
</evidence>
<evidence type="ECO:0000256" key="12">
    <source>
        <dbReference type="ARBA" id="ARBA00023033"/>
    </source>
</evidence>
<feature type="binding site" description="axial binding residue" evidence="14">
    <location>
        <position position="481"/>
    </location>
    <ligand>
        <name>heme</name>
        <dbReference type="ChEBI" id="CHEBI:30413"/>
    </ligand>
    <ligandPart>
        <name>Fe</name>
        <dbReference type="ChEBI" id="CHEBI:18248"/>
    </ligandPart>
</feature>
<evidence type="ECO:0000256" key="5">
    <source>
        <dbReference type="ARBA" id="ARBA00010617"/>
    </source>
</evidence>
<keyword evidence="7 14" id="KW-0479">Metal-binding</keyword>
<organism evidence="16 17">
    <name type="scientific">Fopius arisanus</name>
    <dbReference type="NCBI Taxonomy" id="64838"/>
    <lineage>
        <taxon>Eukaryota</taxon>
        <taxon>Metazoa</taxon>
        <taxon>Ecdysozoa</taxon>
        <taxon>Arthropoda</taxon>
        <taxon>Hexapoda</taxon>
        <taxon>Insecta</taxon>
        <taxon>Pterygota</taxon>
        <taxon>Neoptera</taxon>
        <taxon>Endopterygota</taxon>
        <taxon>Hymenoptera</taxon>
        <taxon>Apocrita</taxon>
        <taxon>Ichneumonoidea</taxon>
        <taxon>Braconidae</taxon>
        <taxon>Opiinae</taxon>
        <taxon>Fopius</taxon>
    </lineage>
</organism>
<dbReference type="Proteomes" id="UP000694866">
    <property type="component" value="Unplaced"/>
</dbReference>
<dbReference type="CDD" id="cd20628">
    <property type="entry name" value="CYP4"/>
    <property type="match status" value="1"/>
</dbReference>
<dbReference type="InterPro" id="IPR017972">
    <property type="entry name" value="Cyt_P450_CS"/>
</dbReference>
<evidence type="ECO:0000256" key="8">
    <source>
        <dbReference type="ARBA" id="ARBA00022824"/>
    </source>
</evidence>
<keyword evidence="9" id="KW-0492">Microsome</keyword>
<dbReference type="PROSITE" id="PS00086">
    <property type="entry name" value="CYTOCHROME_P450"/>
    <property type="match status" value="1"/>
</dbReference>
<evidence type="ECO:0000256" key="14">
    <source>
        <dbReference type="PIRSR" id="PIRSR602403-1"/>
    </source>
</evidence>
<keyword evidence="10 15" id="KW-0560">Oxidoreductase</keyword>
<dbReference type="Pfam" id="PF00067">
    <property type="entry name" value="p450"/>
    <property type="match status" value="1"/>
</dbReference>
<dbReference type="Gene3D" id="1.10.630.10">
    <property type="entry name" value="Cytochrome P450"/>
    <property type="match status" value="1"/>
</dbReference>
<dbReference type="PRINTS" id="PR00465">
    <property type="entry name" value="EP450IV"/>
</dbReference>